<dbReference type="InterPro" id="IPR011057">
    <property type="entry name" value="Mss4-like_sf"/>
</dbReference>
<dbReference type="PANTHER" id="PTHR28620:SF1">
    <property type="entry name" value="CENP-V_GFA DOMAIN-CONTAINING PROTEIN"/>
    <property type="match status" value="1"/>
</dbReference>
<evidence type="ECO:0000256" key="1">
    <source>
        <dbReference type="ARBA" id="ARBA00005495"/>
    </source>
</evidence>
<dbReference type="PANTHER" id="PTHR28620">
    <property type="entry name" value="CENTROMERE PROTEIN V"/>
    <property type="match status" value="1"/>
</dbReference>
<dbReference type="STRING" id="675824.A0A1E3PU91"/>
<evidence type="ECO:0000256" key="2">
    <source>
        <dbReference type="ARBA" id="ARBA00022723"/>
    </source>
</evidence>
<evidence type="ECO:0000256" key="3">
    <source>
        <dbReference type="ARBA" id="ARBA00022833"/>
    </source>
</evidence>
<dbReference type="Proteomes" id="UP000094385">
    <property type="component" value="Unassembled WGS sequence"/>
</dbReference>
<evidence type="ECO:0000313" key="6">
    <source>
        <dbReference type="Proteomes" id="UP000094385"/>
    </source>
</evidence>
<dbReference type="Gene3D" id="2.170.150.70">
    <property type="match status" value="1"/>
</dbReference>
<dbReference type="GO" id="GO:0046872">
    <property type="term" value="F:metal ion binding"/>
    <property type="evidence" value="ECO:0007669"/>
    <property type="project" value="UniProtKB-KW"/>
</dbReference>
<organism evidence="5 6">
    <name type="scientific">Lipomyces starkeyi NRRL Y-11557</name>
    <dbReference type="NCBI Taxonomy" id="675824"/>
    <lineage>
        <taxon>Eukaryota</taxon>
        <taxon>Fungi</taxon>
        <taxon>Dikarya</taxon>
        <taxon>Ascomycota</taxon>
        <taxon>Saccharomycotina</taxon>
        <taxon>Lipomycetes</taxon>
        <taxon>Lipomycetales</taxon>
        <taxon>Lipomycetaceae</taxon>
        <taxon>Lipomyces</taxon>
    </lineage>
</organism>
<dbReference type="EMBL" id="KV454306">
    <property type="protein sequence ID" value="ODQ68989.1"/>
    <property type="molecule type" value="Genomic_DNA"/>
</dbReference>
<proteinExistence type="inferred from homology"/>
<dbReference type="InterPro" id="IPR006913">
    <property type="entry name" value="CENP-V/GFA"/>
</dbReference>
<evidence type="ECO:0000259" key="4">
    <source>
        <dbReference type="PROSITE" id="PS51891"/>
    </source>
</evidence>
<accession>A0A1E3PU91</accession>
<dbReference type="OrthoDB" id="3930719at2759"/>
<keyword evidence="6" id="KW-1185">Reference proteome</keyword>
<feature type="domain" description="CENP-V/GFA" evidence="4">
    <location>
        <begin position="18"/>
        <end position="154"/>
    </location>
</feature>
<evidence type="ECO:0000313" key="5">
    <source>
        <dbReference type="EMBL" id="ODQ68989.1"/>
    </source>
</evidence>
<dbReference type="PROSITE" id="PS51891">
    <property type="entry name" value="CENP_V_GFA"/>
    <property type="match status" value="1"/>
</dbReference>
<keyword evidence="3" id="KW-0862">Zinc</keyword>
<gene>
    <name evidence="5" type="ORF">LIPSTDRAFT_76474</name>
</gene>
<sequence length="225" mass="24770">MSATPISTASAPLTRRAYHGSCHCGRVRYMLVISLPPSASIPHDPSSGIPPPPPPTSVRFYKCNCSTCHKMGYLHVRVPDSARAFYLLSPTDPAAGLRDYTCGSGQVHWYFCGECGVRCFAVFGPGAVVDVDLEQVVEGELEGELEGEGERKKKATKITKAWTVKADGWVENARGYLSINGLTLEPGQQGLDLRELKNKGWIEYLDRKEGKHEGRFEYPHEGGTW</sequence>
<dbReference type="SUPFAM" id="SSF51316">
    <property type="entry name" value="Mss4-like"/>
    <property type="match status" value="1"/>
</dbReference>
<name>A0A1E3PU91_LIPST</name>
<keyword evidence="2" id="KW-0479">Metal-binding</keyword>
<dbReference type="InterPro" id="IPR052355">
    <property type="entry name" value="CENP-V-like"/>
</dbReference>
<dbReference type="GO" id="GO:0016846">
    <property type="term" value="F:carbon-sulfur lyase activity"/>
    <property type="evidence" value="ECO:0007669"/>
    <property type="project" value="InterPro"/>
</dbReference>
<dbReference type="AlphaFoldDB" id="A0A1E3PU91"/>
<comment type="similarity">
    <text evidence="1">Belongs to the Gfa family.</text>
</comment>
<protein>
    <recommendedName>
        <fullName evidence="4">CENP-V/GFA domain-containing protein</fullName>
    </recommendedName>
</protein>
<reference evidence="5 6" key="1">
    <citation type="journal article" date="2016" name="Proc. Natl. Acad. Sci. U.S.A.">
        <title>Comparative genomics of biotechnologically important yeasts.</title>
        <authorList>
            <person name="Riley R."/>
            <person name="Haridas S."/>
            <person name="Wolfe K.H."/>
            <person name="Lopes M.R."/>
            <person name="Hittinger C.T."/>
            <person name="Goeker M."/>
            <person name="Salamov A.A."/>
            <person name="Wisecaver J.H."/>
            <person name="Long T.M."/>
            <person name="Calvey C.H."/>
            <person name="Aerts A.L."/>
            <person name="Barry K.W."/>
            <person name="Choi C."/>
            <person name="Clum A."/>
            <person name="Coughlan A.Y."/>
            <person name="Deshpande S."/>
            <person name="Douglass A.P."/>
            <person name="Hanson S.J."/>
            <person name="Klenk H.-P."/>
            <person name="LaButti K.M."/>
            <person name="Lapidus A."/>
            <person name="Lindquist E.A."/>
            <person name="Lipzen A.M."/>
            <person name="Meier-Kolthoff J.P."/>
            <person name="Ohm R.A."/>
            <person name="Otillar R.P."/>
            <person name="Pangilinan J.L."/>
            <person name="Peng Y."/>
            <person name="Rokas A."/>
            <person name="Rosa C.A."/>
            <person name="Scheuner C."/>
            <person name="Sibirny A.A."/>
            <person name="Slot J.C."/>
            <person name="Stielow J.B."/>
            <person name="Sun H."/>
            <person name="Kurtzman C.P."/>
            <person name="Blackwell M."/>
            <person name="Grigoriev I.V."/>
            <person name="Jeffries T.W."/>
        </authorList>
    </citation>
    <scope>NUCLEOTIDE SEQUENCE [LARGE SCALE GENOMIC DNA]</scope>
    <source>
        <strain evidence="5 6">NRRL Y-11557</strain>
    </source>
</reference>